<dbReference type="AlphaFoldDB" id="A0A9D1DIE1"/>
<comment type="function">
    <text evidence="9">Acts as a magnesium transporter.</text>
</comment>
<dbReference type="SMART" id="SM00116">
    <property type="entry name" value="CBS"/>
    <property type="match status" value="1"/>
</dbReference>
<evidence type="ECO:0000313" key="12">
    <source>
        <dbReference type="Proteomes" id="UP000824239"/>
    </source>
</evidence>
<dbReference type="GO" id="GO:0046872">
    <property type="term" value="F:metal ion binding"/>
    <property type="evidence" value="ECO:0007669"/>
    <property type="project" value="UniProtKB-KW"/>
</dbReference>
<organism evidence="11 12">
    <name type="scientific">Candidatus Avoscillospira avicola</name>
    <dbReference type="NCBI Taxonomy" id="2840706"/>
    <lineage>
        <taxon>Bacteria</taxon>
        <taxon>Bacillati</taxon>
        <taxon>Bacillota</taxon>
        <taxon>Clostridia</taxon>
        <taxon>Eubacteriales</taxon>
        <taxon>Oscillospiraceae</taxon>
        <taxon>Oscillospiraceae incertae sedis</taxon>
        <taxon>Candidatus Avoscillospira</taxon>
    </lineage>
</organism>
<dbReference type="EMBL" id="DVHE01000058">
    <property type="protein sequence ID" value="HIR51191.1"/>
    <property type="molecule type" value="Genomic_DNA"/>
</dbReference>
<comment type="similarity">
    <text evidence="2 9">Belongs to the SLC41A transporter family.</text>
</comment>
<keyword evidence="5 9" id="KW-0460">Magnesium</keyword>
<evidence type="ECO:0000259" key="10">
    <source>
        <dbReference type="PROSITE" id="PS51371"/>
    </source>
</evidence>
<dbReference type="CDD" id="cd04606">
    <property type="entry name" value="CBS_pair_Mg_transporter"/>
    <property type="match status" value="1"/>
</dbReference>
<evidence type="ECO:0000256" key="4">
    <source>
        <dbReference type="ARBA" id="ARBA00022692"/>
    </source>
</evidence>
<evidence type="ECO:0000256" key="6">
    <source>
        <dbReference type="ARBA" id="ARBA00022989"/>
    </source>
</evidence>
<keyword evidence="9" id="KW-0479">Metal-binding</keyword>
<keyword evidence="9" id="KW-1003">Cell membrane</keyword>
<dbReference type="SMART" id="SM00924">
    <property type="entry name" value="MgtE_N"/>
    <property type="match status" value="1"/>
</dbReference>
<dbReference type="PROSITE" id="PS51371">
    <property type="entry name" value="CBS"/>
    <property type="match status" value="1"/>
</dbReference>
<keyword evidence="3 9" id="KW-0813">Transport</keyword>
<dbReference type="Proteomes" id="UP000824239">
    <property type="component" value="Unassembled WGS sequence"/>
</dbReference>
<dbReference type="Gene3D" id="1.25.60.10">
    <property type="entry name" value="MgtE N-terminal domain-like"/>
    <property type="match status" value="1"/>
</dbReference>
<keyword evidence="7 9" id="KW-0472">Membrane</keyword>
<dbReference type="NCBIfam" id="TIGR00400">
    <property type="entry name" value="mgtE"/>
    <property type="match status" value="1"/>
</dbReference>
<dbReference type="InterPro" id="IPR006669">
    <property type="entry name" value="MgtE_transporter"/>
</dbReference>
<comment type="subcellular location">
    <subcellularLocation>
        <location evidence="9">Cell membrane</location>
        <topology evidence="9">Multi-pass membrane protein</topology>
    </subcellularLocation>
    <subcellularLocation>
        <location evidence="1">Membrane</location>
        <topology evidence="1">Multi-pass membrane protein</topology>
    </subcellularLocation>
</comment>
<dbReference type="Pfam" id="PF03448">
    <property type="entry name" value="MgtE_N"/>
    <property type="match status" value="1"/>
</dbReference>
<evidence type="ECO:0000256" key="1">
    <source>
        <dbReference type="ARBA" id="ARBA00004141"/>
    </source>
</evidence>
<dbReference type="GO" id="GO:0015095">
    <property type="term" value="F:magnesium ion transmembrane transporter activity"/>
    <property type="evidence" value="ECO:0007669"/>
    <property type="project" value="UniProtKB-UniRule"/>
</dbReference>
<gene>
    <name evidence="11" type="primary">mgtE</name>
    <name evidence="11" type="ORF">IAA53_07885</name>
</gene>
<evidence type="ECO:0000256" key="8">
    <source>
        <dbReference type="PROSITE-ProRule" id="PRU00703"/>
    </source>
</evidence>
<keyword evidence="8" id="KW-0129">CBS domain</keyword>
<comment type="subunit">
    <text evidence="9">Homodimer.</text>
</comment>
<dbReference type="Gene3D" id="3.10.580.10">
    <property type="entry name" value="CBS-domain"/>
    <property type="match status" value="1"/>
</dbReference>
<dbReference type="InterPro" id="IPR046342">
    <property type="entry name" value="CBS_dom_sf"/>
</dbReference>
<proteinExistence type="inferred from homology"/>
<dbReference type="GO" id="GO:0005886">
    <property type="term" value="C:plasma membrane"/>
    <property type="evidence" value="ECO:0007669"/>
    <property type="project" value="UniProtKB-SubCell"/>
</dbReference>
<dbReference type="Gene3D" id="1.10.357.20">
    <property type="entry name" value="SLC41 divalent cation transporters, integral membrane domain"/>
    <property type="match status" value="1"/>
</dbReference>
<dbReference type="InterPro" id="IPR038076">
    <property type="entry name" value="MgtE_N_sf"/>
</dbReference>
<feature type="transmembrane region" description="Helical" evidence="9">
    <location>
        <begin position="422"/>
        <end position="442"/>
    </location>
</feature>
<reference evidence="11" key="1">
    <citation type="submission" date="2020-10" db="EMBL/GenBank/DDBJ databases">
        <authorList>
            <person name="Gilroy R."/>
        </authorList>
    </citation>
    <scope>NUCLEOTIDE SEQUENCE</scope>
    <source>
        <strain evidence="11">ChiBcec15-4380</strain>
    </source>
</reference>
<evidence type="ECO:0000256" key="2">
    <source>
        <dbReference type="ARBA" id="ARBA00009749"/>
    </source>
</evidence>
<dbReference type="Pfam" id="PF00571">
    <property type="entry name" value="CBS"/>
    <property type="match status" value="1"/>
</dbReference>
<keyword evidence="4 9" id="KW-0812">Transmembrane</keyword>
<dbReference type="PANTHER" id="PTHR43773:SF1">
    <property type="entry name" value="MAGNESIUM TRANSPORTER MGTE"/>
    <property type="match status" value="1"/>
</dbReference>
<feature type="transmembrane region" description="Helical" evidence="9">
    <location>
        <begin position="386"/>
        <end position="410"/>
    </location>
</feature>
<name>A0A9D1DIE1_9FIRM</name>
<dbReference type="PANTHER" id="PTHR43773">
    <property type="entry name" value="MAGNESIUM TRANSPORTER MGTE"/>
    <property type="match status" value="1"/>
</dbReference>
<evidence type="ECO:0000256" key="7">
    <source>
        <dbReference type="ARBA" id="ARBA00023136"/>
    </source>
</evidence>
<protein>
    <recommendedName>
        <fullName evidence="9">Magnesium transporter MgtE</fullName>
    </recommendedName>
</protein>
<comment type="caution">
    <text evidence="9">Lacks conserved residue(s) required for the propagation of feature annotation.</text>
</comment>
<keyword evidence="6 9" id="KW-1133">Transmembrane helix</keyword>
<evidence type="ECO:0000256" key="3">
    <source>
        <dbReference type="ARBA" id="ARBA00022448"/>
    </source>
</evidence>
<dbReference type="InterPro" id="IPR006667">
    <property type="entry name" value="SLC41_membr_dom"/>
</dbReference>
<sequence length="452" mass="49441">MKEKTLVLEETIVKLAEAKKYASLRDFLATLNAADIAEAFSGLSDQTLPLVFRLLPKSLAAETFVEMEPEQQATLIRGFSDLELKAVVDELYVDDAVDLVEEMPANVVSRILLQADPQTRQMINEILQYPEDSAGSVMTTEFVELRATMTAAQAIAHIRAVGLDKETINTCYITGESHHLQGVISIRTLILADENALCQTMMNPNVVSVSTREDQETVAQMFAKYNFSALPVVDGDGRLVGIVTMDDAMDILEAETTEDMEKMAAISPSDRPYLTTSPLEIWKHRIPWLLLLMVSATFTGMVITRFEDALAACTVLVAYIPMLMDTGGNAGSQSSVTVIRGLSLQEIRFRDLFRVLGKEFVVSILCGFTLAVCNLVKLLLLDRVGFPVAAVVCLTLLITVIVSKLVGTLLPMAAKRVGFDPAVMASPLITTVVDVLALLIYFEAATLILRLG</sequence>
<feature type="transmembrane region" description="Helical" evidence="9">
    <location>
        <begin position="360"/>
        <end position="380"/>
    </location>
</feature>
<evidence type="ECO:0000256" key="9">
    <source>
        <dbReference type="RuleBase" id="RU362011"/>
    </source>
</evidence>
<accession>A0A9D1DIE1</accession>
<dbReference type="InterPro" id="IPR036739">
    <property type="entry name" value="SLC41_membr_dom_sf"/>
</dbReference>
<dbReference type="SUPFAM" id="SSF161093">
    <property type="entry name" value="MgtE membrane domain-like"/>
    <property type="match status" value="1"/>
</dbReference>
<feature type="domain" description="CBS" evidence="10">
    <location>
        <begin position="202"/>
        <end position="258"/>
    </location>
</feature>
<reference evidence="11" key="2">
    <citation type="journal article" date="2021" name="PeerJ">
        <title>Extensive microbial diversity within the chicken gut microbiome revealed by metagenomics and culture.</title>
        <authorList>
            <person name="Gilroy R."/>
            <person name="Ravi A."/>
            <person name="Getino M."/>
            <person name="Pursley I."/>
            <person name="Horton D.L."/>
            <person name="Alikhan N.F."/>
            <person name="Baker D."/>
            <person name="Gharbi K."/>
            <person name="Hall N."/>
            <person name="Watson M."/>
            <person name="Adriaenssens E.M."/>
            <person name="Foster-Nyarko E."/>
            <person name="Jarju S."/>
            <person name="Secka A."/>
            <person name="Antonio M."/>
            <person name="Oren A."/>
            <person name="Chaudhuri R.R."/>
            <person name="La Ragione R."/>
            <person name="Hildebrand F."/>
            <person name="Pallen M.J."/>
        </authorList>
    </citation>
    <scope>NUCLEOTIDE SEQUENCE</scope>
    <source>
        <strain evidence="11">ChiBcec15-4380</strain>
    </source>
</reference>
<evidence type="ECO:0000313" key="11">
    <source>
        <dbReference type="EMBL" id="HIR51191.1"/>
    </source>
</evidence>
<dbReference type="SUPFAM" id="SSF54631">
    <property type="entry name" value="CBS-domain pair"/>
    <property type="match status" value="1"/>
</dbReference>
<dbReference type="InterPro" id="IPR000644">
    <property type="entry name" value="CBS_dom"/>
</dbReference>
<dbReference type="SUPFAM" id="SSF158791">
    <property type="entry name" value="MgtE N-terminal domain-like"/>
    <property type="match status" value="1"/>
</dbReference>
<dbReference type="InterPro" id="IPR006668">
    <property type="entry name" value="Mg_transptr_MgtE_intracell_dom"/>
</dbReference>
<comment type="caution">
    <text evidence="11">The sequence shown here is derived from an EMBL/GenBank/DDBJ whole genome shotgun (WGS) entry which is preliminary data.</text>
</comment>
<dbReference type="Pfam" id="PF01769">
    <property type="entry name" value="MgtE"/>
    <property type="match status" value="1"/>
</dbReference>
<evidence type="ECO:0000256" key="5">
    <source>
        <dbReference type="ARBA" id="ARBA00022842"/>
    </source>
</evidence>